<dbReference type="EMBL" id="SORE01000011">
    <property type="protein sequence ID" value="TDY48295.1"/>
    <property type="molecule type" value="Genomic_DNA"/>
</dbReference>
<evidence type="ECO:0000313" key="2">
    <source>
        <dbReference type="Proteomes" id="UP000295509"/>
    </source>
</evidence>
<keyword evidence="2" id="KW-1185">Reference proteome</keyword>
<evidence type="ECO:0000313" key="1">
    <source>
        <dbReference type="EMBL" id="TDY48295.1"/>
    </source>
</evidence>
<accession>A0A4R8LRZ9</accession>
<reference evidence="1 2" key="1">
    <citation type="submission" date="2019-03" db="EMBL/GenBank/DDBJ databases">
        <title>Genomic Encyclopedia of Type Strains, Phase III (KMG-III): the genomes of soil and plant-associated and newly described type strains.</title>
        <authorList>
            <person name="Whitman W."/>
        </authorList>
    </citation>
    <scope>NUCLEOTIDE SEQUENCE [LARGE SCALE GENOMIC DNA]</scope>
    <source>
        <strain evidence="1 2">LMG 29544</strain>
    </source>
</reference>
<organism evidence="1 2">
    <name type="scientific">Paraburkholderia rhizosphaerae</name>
    <dbReference type="NCBI Taxonomy" id="480658"/>
    <lineage>
        <taxon>Bacteria</taxon>
        <taxon>Pseudomonadati</taxon>
        <taxon>Pseudomonadota</taxon>
        <taxon>Betaproteobacteria</taxon>
        <taxon>Burkholderiales</taxon>
        <taxon>Burkholderiaceae</taxon>
        <taxon>Paraburkholderia</taxon>
    </lineage>
</organism>
<proteinExistence type="predicted"/>
<gene>
    <name evidence="1" type="ORF">BX592_111230</name>
</gene>
<comment type="caution">
    <text evidence="1">The sequence shown here is derived from an EMBL/GenBank/DDBJ whole genome shotgun (WGS) entry which is preliminary data.</text>
</comment>
<dbReference type="Proteomes" id="UP000295509">
    <property type="component" value="Unassembled WGS sequence"/>
</dbReference>
<sequence>MHPIGMYVSDEYVASTLRIRVRRRTAFRGRVRFINHPFFESMTYVCPISRDTAIEALANAVDDAEQLLVMARPTRLRR</sequence>
<protein>
    <submittedName>
        <fullName evidence="1">Uncharacterized protein</fullName>
    </submittedName>
</protein>
<dbReference type="AlphaFoldDB" id="A0A4R8LRZ9"/>
<name>A0A4R8LRZ9_9BURK</name>